<dbReference type="EMBL" id="DS566056">
    <property type="status" value="NOT_ANNOTATED_CDS"/>
    <property type="molecule type" value="Genomic_DNA"/>
</dbReference>
<keyword evidence="3" id="KW-1185">Reference proteome</keyword>
<dbReference type="InterPro" id="IPR012337">
    <property type="entry name" value="RNaseH-like_sf"/>
</dbReference>
<evidence type="ECO:0008006" key="4">
    <source>
        <dbReference type="Google" id="ProtNLM"/>
    </source>
</evidence>
<dbReference type="EnsemblProtists" id="Phyra95962">
    <property type="protein sequence ID" value="Phyra95962"/>
    <property type="gene ID" value="Phyra95962"/>
</dbReference>
<accession>H3HDA0</accession>
<dbReference type="eggNOG" id="ENOG502R8M6">
    <property type="taxonomic scope" value="Eukaryota"/>
</dbReference>
<proteinExistence type="predicted"/>
<dbReference type="OMA" id="FCEHEGH"/>
<dbReference type="Proteomes" id="UP000005238">
    <property type="component" value="Unassembled WGS sequence"/>
</dbReference>
<reference evidence="3" key="1">
    <citation type="journal article" date="2006" name="Science">
        <title>Phytophthora genome sequences uncover evolutionary origins and mechanisms of pathogenesis.</title>
        <authorList>
            <person name="Tyler B.M."/>
            <person name="Tripathy S."/>
            <person name="Zhang X."/>
            <person name="Dehal P."/>
            <person name="Jiang R.H."/>
            <person name="Aerts A."/>
            <person name="Arredondo F.D."/>
            <person name="Baxter L."/>
            <person name="Bensasson D."/>
            <person name="Beynon J.L."/>
            <person name="Chapman J."/>
            <person name="Damasceno C.M."/>
            <person name="Dorrance A.E."/>
            <person name="Dou D."/>
            <person name="Dickerman A.W."/>
            <person name="Dubchak I.L."/>
            <person name="Garbelotto M."/>
            <person name="Gijzen M."/>
            <person name="Gordon S.G."/>
            <person name="Govers F."/>
            <person name="Grunwald N.J."/>
            <person name="Huang W."/>
            <person name="Ivors K.L."/>
            <person name="Jones R.W."/>
            <person name="Kamoun S."/>
            <person name="Krampis K."/>
            <person name="Lamour K.H."/>
            <person name="Lee M.K."/>
            <person name="McDonald W.H."/>
            <person name="Medina M."/>
            <person name="Meijer H.J."/>
            <person name="Nordberg E.K."/>
            <person name="Maclean D.J."/>
            <person name="Ospina-Giraldo M.D."/>
            <person name="Morris P.F."/>
            <person name="Phuntumart V."/>
            <person name="Putnam N.H."/>
            <person name="Rash S."/>
            <person name="Rose J.K."/>
            <person name="Sakihama Y."/>
            <person name="Salamov A.A."/>
            <person name="Savidor A."/>
            <person name="Scheuring C.F."/>
            <person name="Smith B.M."/>
            <person name="Sobral B.W."/>
            <person name="Terry A."/>
            <person name="Torto-Alalibo T.A."/>
            <person name="Win J."/>
            <person name="Xu Z."/>
            <person name="Zhang H."/>
            <person name="Grigoriev I.V."/>
            <person name="Rokhsar D.S."/>
            <person name="Boore J.L."/>
        </authorList>
    </citation>
    <scope>NUCLEOTIDE SEQUENCE [LARGE SCALE GENOMIC DNA]</scope>
    <source>
        <strain evidence="3">Pr102</strain>
    </source>
</reference>
<dbReference type="STRING" id="164328.H3HDA0"/>
<dbReference type="InParanoid" id="H3HDA0"/>
<evidence type="ECO:0000256" key="1">
    <source>
        <dbReference type="SAM" id="MobiDB-lite"/>
    </source>
</evidence>
<dbReference type="VEuPathDB" id="FungiDB:KRP23_6039"/>
<dbReference type="AlphaFoldDB" id="H3HDA0"/>
<sequence>MSEGSPNVLFAVADEPALPAASGPLGPAAKKRRGSGRKRDPVWELTTVFSDKRVVCNRCNALIHRYGIAKVERVRNHFERRADGAGRTTETIDTETVELPAPVPIETSNRQHKGSGSYGNKSGAFKRKFAHWLYATGKPFEDAENELLLSALKVLRGDVSLPTRHELENELLELEYAASKNKYYLESKTAAQDVNGELMADDVEAVMAKEKKAEFYGIVAPTAAALSKYTRERIQKKHPRCSFFHGCVSHALTLLLDDVTSILPWLERVQASVVELASAFHENRKLQVLLSAGENTPAAEFPVSSSVCASLEDVLKHEKELYTIVARRDFVDASTPAEHEKLKRVQDFVLGETFVQDLVNSLAILRPLQQHLKHFQEDRPPLSQVFPHFVELLTVYSSMEWVTKKEKALITSCVTERFNAIYGESHGVAYMLDPLYLGEALDARKKKEVEMFIVRFCEHEGHNVDILAQLEKYKALVTELRNSNEAYWQLLQSGAVTPTSSISPPPSFGAQSVEVHSRFNRALSPDKLQKLSHPLRIPMAARSEGSAVVDRLKLELHERMNETLHSVCVAFQQEMELAAQPLDPSQVDYDTYNDCSNMDTSPYFTQQMDRIILACHSNTSEQVLGSLVTKDVWLRPRDTHNNGEERLRGNDKKRTGV</sequence>
<dbReference type="HOGENOM" id="CLU_027542_0_0_1"/>
<dbReference type="SUPFAM" id="SSF53098">
    <property type="entry name" value="Ribonuclease H-like"/>
    <property type="match status" value="1"/>
</dbReference>
<name>H3HDA0_PHYRM</name>
<evidence type="ECO:0000313" key="3">
    <source>
        <dbReference type="Proteomes" id="UP000005238"/>
    </source>
</evidence>
<organism evidence="2 3">
    <name type="scientific">Phytophthora ramorum</name>
    <name type="common">Sudden oak death agent</name>
    <dbReference type="NCBI Taxonomy" id="164328"/>
    <lineage>
        <taxon>Eukaryota</taxon>
        <taxon>Sar</taxon>
        <taxon>Stramenopiles</taxon>
        <taxon>Oomycota</taxon>
        <taxon>Peronosporomycetes</taxon>
        <taxon>Peronosporales</taxon>
        <taxon>Peronosporaceae</taxon>
        <taxon>Phytophthora</taxon>
    </lineage>
</organism>
<feature type="region of interest" description="Disordered" evidence="1">
    <location>
        <begin position="637"/>
        <end position="657"/>
    </location>
</feature>
<dbReference type="VEuPathDB" id="FungiDB:KRP22_5418"/>
<dbReference type="VEuPathDB" id="FungiDB:KRP23_6040"/>
<dbReference type="VEuPathDB" id="FungiDB:KRP22_5417"/>
<evidence type="ECO:0000313" key="2">
    <source>
        <dbReference type="EnsemblProtists" id="Phyra95962"/>
    </source>
</evidence>
<protein>
    <recommendedName>
        <fullName evidence="4">BED-type domain-containing protein</fullName>
    </recommendedName>
</protein>
<reference evidence="2" key="2">
    <citation type="submission" date="2015-06" db="UniProtKB">
        <authorList>
            <consortium name="EnsemblProtists"/>
        </authorList>
    </citation>
    <scope>IDENTIFICATION</scope>
    <source>
        <strain evidence="2">Pr102</strain>
    </source>
</reference>